<feature type="binding site" evidence="10">
    <location>
        <position position="134"/>
    </location>
    <ligand>
        <name>[2Fe-2S] cluster</name>
        <dbReference type="ChEBI" id="CHEBI:190135"/>
    </ligand>
</feature>
<keyword evidence="12" id="KW-1185">Reference proteome</keyword>
<evidence type="ECO:0000313" key="12">
    <source>
        <dbReference type="Proteomes" id="UP000297475"/>
    </source>
</evidence>
<dbReference type="OrthoDB" id="9807941at2"/>
<proteinExistence type="inferred from homology"/>
<evidence type="ECO:0000256" key="5">
    <source>
        <dbReference type="ARBA" id="ARBA00023004"/>
    </source>
</evidence>
<dbReference type="InterPro" id="IPR041921">
    <property type="entry name" value="NuoE_N"/>
</dbReference>
<feature type="binding site" evidence="10">
    <location>
        <position position="93"/>
    </location>
    <ligand>
        <name>[2Fe-2S] cluster</name>
        <dbReference type="ChEBI" id="CHEBI:190135"/>
    </ligand>
</feature>
<dbReference type="EMBL" id="SRMF01000006">
    <property type="protein sequence ID" value="TGG91990.1"/>
    <property type="molecule type" value="Genomic_DNA"/>
</dbReference>
<dbReference type="InterPro" id="IPR002023">
    <property type="entry name" value="NuoE-like"/>
</dbReference>
<dbReference type="PIRSF" id="PIRSF000216">
    <property type="entry name" value="NADH_DH_24kDa"/>
    <property type="match status" value="1"/>
</dbReference>
<sequence length="186" mass="19878">MTEPTSGAPSAAGSGHDRLRATIGHLVDTYRARPGPLLPILHGVQHSEGHIPDAAIGLIAEALTLTRAEVHGVVSFYPDFHTTPGGQHRLQICRAEACQAQDGRALEQAARDLLQVDWHQTTADGRFTLEPVYCLGNCATGPSVRLDDTVHGRVSAASLQALIERAQHEPVNIQGLLAVSREVDHG</sequence>
<dbReference type="PROSITE" id="PS01099">
    <property type="entry name" value="COMPLEX1_24K"/>
    <property type="match status" value="1"/>
</dbReference>
<keyword evidence="5 10" id="KW-0408">Iron</keyword>
<dbReference type="GO" id="GO:0046872">
    <property type="term" value="F:metal ion binding"/>
    <property type="evidence" value="ECO:0007669"/>
    <property type="project" value="UniProtKB-KW"/>
</dbReference>
<evidence type="ECO:0000256" key="6">
    <source>
        <dbReference type="ARBA" id="ARBA00023014"/>
    </source>
</evidence>
<keyword evidence="6 10" id="KW-0411">Iron-sulfur</keyword>
<dbReference type="Gene3D" id="3.40.30.10">
    <property type="entry name" value="Glutaredoxin"/>
    <property type="match status" value="1"/>
</dbReference>
<comment type="cofactor">
    <cofactor evidence="10">
        <name>[2Fe-2S] cluster</name>
        <dbReference type="ChEBI" id="CHEBI:190135"/>
    </cofactor>
    <text evidence="10">Binds 1 [2Fe-2S] cluster.</text>
</comment>
<accession>A0A4Z0WDI9</accession>
<dbReference type="PANTHER" id="PTHR10371:SF3">
    <property type="entry name" value="NADH DEHYDROGENASE [UBIQUINONE] FLAVOPROTEIN 2, MITOCHONDRIAL"/>
    <property type="match status" value="1"/>
</dbReference>
<evidence type="ECO:0000256" key="7">
    <source>
        <dbReference type="ARBA" id="ARBA00031580"/>
    </source>
</evidence>
<dbReference type="PANTHER" id="PTHR10371">
    <property type="entry name" value="NADH DEHYDROGENASE UBIQUINONE FLAVOPROTEIN 2, MITOCHONDRIAL"/>
    <property type="match status" value="1"/>
</dbReference>
<dbReference type="AlphaFoldDB" id="A0A4Z0WDI9"/>
<evidence type="ECO:0000256" key="9">
    <source>
        <dbReference type="ARBA" id="ARBA00034078"/>
    </source>
</evidence>
<name>A0A4Z0WDI9_9GAMM</name>
<evidence type="ECO:0000256" key="1">
    <source>
        <dbReference type="ARBA" id="ARBA00010643"/>
    </source>
</evidence>
<organism evidence="11 12">
    <name type="scientific">Natronospirillum operosum</name>
    <dbReference type="NCBI Taxonomy" id="2759953"/>
    <lineage>
        <taxon>Bacteria</taxon>
        <taxon>Pseudomonadati</taxon>
        <taxon>Pseudomonadota</taxon>
        <taxon>Gammaproteobacteria</taxon>
        <taxon>Oceanospirillales</taxon>
        <taxon>Natronospirillaceae</taxon>
        <taxon>Natronospirillum</taxon>
    </lineage>
</organism>
<gene>
    <name evidence="11" type="ORF">E4656_13980</name>
</gene>
<dbReference type="GO" id="GO:0003954">
    <property type="term" value="F:NADH dehydrogenase activity"/>
    <property type="evidence" value="ECO:0007669"/>
    <property type="project" value="TreeGrafter"/>
</dbReference>
<comment type="similarity">
    <text evidence="1">Belongs to the complex I 24 kDa subunit family.</text>
</comment>
<dbReference type="CDD" id="cd03081">
    <property type="entry name" value="TRX_Fd_NuoE_FDH_gamma"/>
    <property type="match status" value="1"/>
</dbReference>
<keyword evidence="4 10" id="KW-0479">Metal-binding</keyword>
<evidence type="ECO:0000256" key="8">
    <source>
        <dbReference type="ARBA" id="ARBA00032788"/>
    </source>
</evidence>
<dbReference type="Pfam" id="PF01257">
    <property type="entry name" value="2Fe-2S_thioredx"/>
    <property type="match status" value="1"/>
</dbReference>
<dbReference type="SUPFAM" id="SSF52833">
    <property type="entry name" value="Thioredoxin-like"/>
    <property type="match status" value="1"/>
</dbReference>
<dbReference type="NCBIfam" id="NF004638">
    <property type="entry name" value="PRK05988.1"/>
    <property type="match status" value="1"/>
</dbReference>
<feature type="binding site" evidence="10">
    <location>
        <position position="98"/>
    </location>
    <ligand>
        <name>[2Fe-2S] cluster</name>
        <dbReference type="ChEBI" id="CHEBI:190135"/>
    </ligand>
</feature>
<evidence type="ECO:0000256" key="10">
    <source>
        <dbReference type="PIRSR" id="PIRSR000216-1"/>
    </source>
</evidence>
<evidence type="ECO:0000256" key="4">
    <source>
        <dbReference type="ARBA" id="ARBA00022723"/>
    </source>
</evidence>
<comment type="caution">
    <text evidence="11">The sequence shown here is derived from an EMBL/GenBank/DDBJ whole genome shotgun (WGS) entry which is preliminary data.</text>
</comment>
<evidence type="ECO:0000313" key="11">
    <source>
        <dbReference type="EMBL" id="TGG91990.1"/>
    </source>
</evidence>
<evidence type="ECO:0000256" key="3">
    <source>
        <dbReference type="ARBA" id="ARBA00022714"/>
    </source>
</evidence>
<dbReference type="Proteomes" id="UP000297475">
    <property type="component" value="Unassembled WGS sequence"/>
</dbReference>
<evidence type="ECO:0000256" key="2">
    <source>
        <dbReference type="ARBA" id="ARBA00019898"/>
    </source>
</evidence>
<comment type="cofactor">
    <cofactor evidence="9">
        <name>[2Fe-2S] cluster</name>
        <dbReference type="ChEBI" id="CHEBI:190135"/>
    </cofactor>
</comment>
<dbReference type="GO" id="GO:0051537">
    <property type="term" value="F:2 iron, 2 sulfur cluster binding"/>
    <property type="evidence" value="ECO:0007669"/>
    <property type="project" value="UniProtKB-KW"/>
</dbReference>
<protein>
    <recommendedName>
        <fullName evidence="2">NADH-quinone oxidoreductase subunit E</fullName>
    </recommendedName>
    <alternativeName>
        <fullName evidence="7">NADH dehydrogenase I subunit E</fullName>
    </alternativeName>
    <alternativeName>
        <fullName evidence="8">NDH-1 subunit E</fullName>
    </alternativeName>
</protein>
<dbReference type="InterPro" id="IPR036249">
    <property type="entry name" value="Thioredoxin-like_sf"/>
</dbReference>
<feature type="binding site" evidence="10">
    <location>
        <position position="138"/>
    </location>
    <ligand>
        <name>[2Fe-2S] cluster</name>
        <dbReference type="ChEBI" id="CHEBI:190135"/>
    </ligand>
</feature>
<dbReference type="Gene3D" id="1.10.10.1590">
    <property type="entry name" value="NADH-quinone oxidoreductase subunit E"/>
    <property type="match status" value="1"/>
</dbReference>
<keyword evidence="3 10" id="KW-0001">2Fe-2S</keyword>
<dbReference type="RefSeq" id="WP_135483919.1">
    <property type="nucleotide sequence ID" value="NZ_SRMF01000006.1"/>
</dbReference>
<reference evidence="11 12" key="1">
    <citation type="submission" date="2019-04" db="EMBL/GenBank/DDBJ databases">
        <title>Natronospirillum operosus gen. nov., sp. nov., a haloalkaliphilic satellite isolated from decaying biomass of laboratory culture of cyanobacterium Geitlerinema sp. and proposal of Natronospirillaceae fam. nov. and Saccharospirillaceae fam. nov.</title>
        <authorList>
            <person name="Kevbrin V."/>
            <person name="Boltyanskaya Y."/>
            <person name="Koziaeva V."/>
            <person name="Grouzdev D.S."/>
            <person name="Park M."/>
            <person name="Cho J."/>
        </authorList>
    </citation>
    <scope>NUCLEOTIDE SEQUENCE [LARGE SCALE GENOMIC DNA]</scope>
    <source>
        <strain evidence="11 12">G-116</strain>
    </source>
</reference>